<feature type="compositionally biased region" description="Low complexity" evidence="1">
    <location>
        <begin position="480"/>
        <end position="489"/>
    </location>
</feature>
<evidence type="ECO:0000313" key="2">
    <source>
        <dbReference type="EMBL" id="OHF02517.1"/>
    </source>
</evidence>
<dbReference type="AlphaFoldDB" id="A0A1G4BMI1"/>
<dbReference type="OrthoDB" id="2333384at2759"/>
<proteinExistence type="predicted"/>
<dbReference type="InterPro" id="IPR014752">
    <property type="entry name" value="Arrestin-like_C"/>
</dbReference>
<dbReference type="RefSeq" id="XP_022479657.1">
    <property type="nucleotide sequence ID" value="XM_022613863.1"/>
</dbReference>
<dbReference type="EMBL" id="MJBS01000012">
    <property type="protein sequence ID" value="OHF02517.1"/>
    <property type="molecule type" value="Genomic_DNA"/>
</dbReference>
<keyword evidence="3" id="KW-1185">Reference proteome</keyword>
<comment type="caution">
    <text evidence="2">The sequence shown here is derived from an EMBL/GenBank/DDBJ whole genome shotgun (WGS) entry which is preliminary data.</text>
</comment>
<feature type="region of interest" description="Disordered" evidence="1">
    <location>
        <begin position="442"/>
        <end position="489"/>
    </location>
</feature>
<protein>
    <recommendedName>
        <fullName evidence="4">Arrestin</fullName>
    </recommendedName>
</protein>
<organism evidence="2 3">
    <name type="scientific">Colletotrichum orchidophilum</name>
    <dbReference type="NCBI Taxonomy" id="1209926"/>
    <lineage>
        <taxon>Eukaryota</taxon>
        <taxon>Fungi</taxon>
        <taxon>Dikarya</taxon>
        <taxon>Ascomycota</taxon>
        <taxon>Pezizomycotina</taxon>
        <taxon>Sordariomycetes</taxon>
        <taxon>Hypocreomycetidae</taxon>
        <taxon>Glomerellales</taxon>
        <taxon>Glomerellaceae</taxon>
        <taxon>Colletotrichum</taxon>
    </lineage>
</organism>
<evidence type="ECO:0008006" key="4">
    <source>
        <dbReference type="Google" id="ProtNLM"/>
    </source>
</evidence>
<name>A0A1G4BMI1_9PEZI</name>
<feature type="compositionally biased region" description="Low complexity" evidence="1">
    <location>
        <begin position="442"/>
        <end position="460"/>
    </location>
</feature>
<evidence type="ECO:0000256" key="1">
    <source>
        <dbReference type="SAM" id="MobiDB-lite"/>
    </source>
</evidence>
<dbReference type="GeneID" id="34555373"/>
<dbReference type="Gene3D" id="2.60.40.640">
    <property type="match status" value="1"/>
</dbReference>
<gene>
    <name evidence="2" type="ORF">CORC01_02212</name>
</gene>
<reference evidence="2 3" key="1">
    <citation type="submission" date="2016-09" db="EMBL/GenBank/DDBJ databases">
        <authorList>
            <person name="Capua I."/>
            <person name="De Benedictis P."/>
            <person name="Joannis T."/>
            <person name="Lombin L.H."/>
            <person name="Cattoli G."/>
        </authorList>
    </citation>
    <scope>NUCLEOTIDE SEQUENCE [LARGE SCALE GENOMIC DNA]</scope>
    <source>
        <strain evidence="2 3">IMI 309357</strain>
    </source>
</reference>
<evidence type="ECO:0000313" key="3">
    <source>
        <dbReference type="Proteomes" id="UP000176998"/>
    </source>
</evidence>
<accession>A0A1G4BMI1</accession>
<sequence>MPPAERKNNLDLSIQLLHPDTPLHGGSVILGHVVRKSHIVAASATVRVRLLGRAKAKLVISRGNNSSTYYSRFTFWPDNAVADVVHHGPVHVAPPGAGGQPVSWPFALALPTHTDARAVNACGGDSAREACFLRPGLGVGAGVGLPEQPLPGTFYFDGSGFNKSWHGFVEYWIEAELTVQGKSSIVKASMPVRVLSPPVPSPPISDFRLERQNKAGCVSSQRLLPGMMDAELSFKQKTQKFFGSSKVPTFHYVLDVQYPTVIQLGNESSIPFLLHVTPNRDRTSDVIGDVPQTVTIEQMELELLTTTSIICPGTLDPHGASKTRKICLARLNQLFKAVEGNIVVPSGAKEVPLDLGAALDLRVDALGRLVHGQRNGAGAFGQTVVPTFVTYCVKVEHVLHWQVRLSVAGESWKWEGNQKLLVLAPDEGTARGSTRATATASAAVASSSVAPPPALEEAPAYDGPSEAAPAYEKIPGGAGEEASAAGGKS</sequence>
<dbReference type="Proteomes" id="UP000176998">
    <property type="component" value="Unassembled WGS sequence"/>
</dbReference>